<dbReference type="Pfam" id="PF00300">
    <property type="entry name" value="His_Phos_1"/>
    <property type="match status" value="1"/>
</dbReference>
<name>A0A6A6WHE9_9PEZI</name>
<dbReference type="CDD" id="cd07067">
    <property type="entry name" value="HP_PGM_like"/>
    <property type="match status" value="1"/>
</dbReference>
<dbReference type="SUPFAM" id="SSF53254">
    <property type="entry name" value="Phosphoglycerate mutase-like"/>
    <property type="match status" value="1"/>
</dbReference>
<dbReference type="GO" id="GO:0004331">
    <property type="term" value="F:fructose-2,6-bisphosphate 2-phosphatase activity"/>
    <property type="evidence" value="ECO:0007669"/>
    <property type="project" value="TreeGrafter"/>
</dbReference>
<dbReference type="RefSeq" id="XP_033603022.1">
    <property type="nucleotide sequence ID" value="XM_033745324.1"/>
</dbReference>
<reference evidence="3" key="1">
    <citation type="journal article" date="2020" name="Stud. Mycol.">
        <title>101 Dothideomycetes genomes: a test case for predicting lifestyles and emergence of pathogens.</title>
        <authorList>
            <person name="Haridas S."/>
            <person name="Albert R."/>
            <person name="Binder M."/>
            <person name="Bloem J."/>
            <person name="Labutti K."/>
            <person name="Salamov A."/>
            <person name="Andreopoulos B."/>
            <person name="Baker S."/>
            <person name="Barry K."/>
            <person name="Bills G."/>
            <person name="Bluhm B."/>
            <person name="Cannon C."/>
            <person name="Castanera R."/>
            <person name="Culley D."/>
            <person name="Daum C."/>
            <person name="Ezra D."/>
            <person name="Gonzalez J."/>
            <person name="Henrissat B."/>
            <person name="Kuo A."/>
            <person name="Liang C."/>
            <person name="Lipzen A."/>
            <person name="Lutzoni F."/>
            <person name="Magnuson J."/>
            <person name="Mondo S."/>
            <person name="Nolan M."/>
            <person name="Ohm R."/>
            <person name="Pangilinan J."/>
            <person name="Park H.-J."/>
            <person name="Ramirez L."/>
            <person name="Alfaro M."/>
            <person name="Sun H."/>
            <person name="Tritt A."/>
            <person name="Yoshinaga Y."/>
            <person name="Zwiers L.-H."/>
            <person name="Turgeon B."/>
            <person name="Goodwin S."/>
            <person name="Spatafora J."/>
            <person name="Crous P."/>
            <person name="Grigoriev I."/>
        </authorList>
    </citation>
    <scope>NUCLEOTIDE SEQUENCE</scope>
    <source>
        <strain evidence="3">CBS 121739</strain>
    </source>
</reference>
<dbReference type="InterPro" id="IPR013078">
    <property type="entry name" value="His_Pase_superF_clade-1"/>
</dbReference>
<dbReference type="EMBL" id="ML996568">
    <property type="protein sequence ID" value="KAF2760571.1"/>
    <property type="molecule type" value="Genomic_DNA"/>
</dbReference>
<dbReference type="OrthoDB" id="354304at2759"/>
<dbReference type="GO" id="GO:0005829">
    <property type="term" value="C:cytosol"/>
    <property type="evidence" value="ECO:0007669"/>
    <property type="project" value="TreeGrafter"/>
</dbReference>
<dbReference type="InterPro" id="IPR029033">
    <property type="entry name" value="His_PPase_superfam"/>
</dbReference>
<sequence length="292" mass="31879">MRLFLIRHGETVDNIAQLYAGSRDSELTNHGVSQATRLGQHFRSTGVKFTHIFSSQLQRAYKTADIVRQAQSGPLVLQSPLIAEQDFGSSEGKSWASRASIDPDMNDQPVIPSESRESMESRVDQFLDSHLEPIIAPTDSTEQIIAVVSHGIILGVLWRRILRRLPPQSVTLSPEIAATNAMIVLEHLGRWGNTCYLELTLTSKSATGAGIVAMTTSGTLAATLQPIPRDMQPGNNTASLVSHFGEFTTTISRVNARDHLKSLKRTGGGVGSAKYDSSQPGIETFFKKPRKT</sequence>
<organism evidence="3 4">
    <name type="scientific">Pseudovirgaria hyperparasitica</name>
    <dbReference type="NCBI Taxonomy" id="470096"/>
    <lineage>
        <taxon>Eukaryota</taxon>
        <taxon>Fungi</taxon>
        <taxon>Dikarya</taxon>
        <taxon>Ascomycota</taxon>
        <taxon>Pezizomycotina</taxon>
        <taxon>Dothideomycetes</taxon>
        <taxon>Dothideomycetes incertae sedis</taxon>
        <taxon>Acrospermales</taxon>
        <taxon>Acrospermaceae</taxon>
        <taxon>Pseudovirgaria</taxon>
    </lineage>
</organism>
<accession>A0A6A6WHE9</accession>
<evidence type="ECO:0000313" key="4">
    <source>
        <dbReference type="Proteomes" id="UP000799437"/>
    </source>
</evidence>
<dbReference type="GO" id="GO:0043456">
    <property type="term" value="P:regulation of pentose-phosphate shunt"/>
    <property type="evidence" value="ECO:0007669"/>
    <property type="project" value="TreeGrafter"/>
</dbReference>
<dbReference type="SMART" id="SM00855">
    <property type="entry name" value="PGAM"/>
    <property type="match status" value="1"/>
</dbReference>
<proteinExistence type="predicted"/>
<dbReference type="PROSITE" id="PS00175">
    <property type="entry name" value="PG_MUTASE"/>
    <property type="match status" value="1"/>
</dbReference>
<dbReference type="Proteomes" id="UP000799437">
    <property type="component" value="Unassembled WGS sequence"/>
</dbReference>
<gene>
    <name evidence="3" type="ORF">EJ05DRAFT_484285</name>
</gene>
<dbReference type="PANTHER" id="PTHR46517:SF1">
    <property type="entry name" value="FRUCTOSE-2,6-BISPHOSPHATASE TIGAR"/>
    <property type="match status" value="1"/>
</dbReference>
<dbReference type="Gene3D" id="3.40.50.1240">
    <property type="entry name" value="Phosphoglycerate mutase-like"/>
    <property type="match status" value="1"/>
</dbReference>
<dbReference type="GeneID" id="54486378"/>
<keyword evidence="4" id="KW-1185">Reference proteome</keyword>
<dbReference type="AlphaFoldDB" id="A0A6A6WHE9"/>
<dbReference type="GO" id="GO:0045820">
    <property type="term" value="P:negative regulation of glycolytic process"/>
    <property type="evidence" value="ECO:0007669"/>
    <property type="project" value="TreeGrafter"/>
</dbReference>
<feature type="binding site" evidence="2">
    <location>
        <position position="59"/>
    </location>
    <ligand>
        <name>substrate</name>
    </ligand>
</feature>
<evidence type="ECO:0000256" key="1">
    <source>
        <dbReference type="ARBA" id="ARBA00022801"/>
    </source>
</evidence>
<dbReference type="InterPro" id="IPR051695">
    <property type="entry name" value="Phosphoglycerate_Mutase"/>
</dbReference>
<protein>
    <submittedName>
        <fullName evidence="3">Phosphoglycerate mutase-like protein</fullName>
    </submittedName>
</protein>
<dbReference type="PANTHER" id="PTHR46517">
    <property type="entry name" value="FRUCTOSE-2,6-BISPHOSPHATASE TIGAR"/>
    <property type="match status" value="1"/>
</dbReference>
<dbReference type="InterPro" id="IPR001345">
    <property type="entry name" value="PG/BPGM_mutase_AS"/>
</dbReference>
<feature type="binding site" evidence="2">
    <location>
        <begin position="7"/>
        <end position="14"/>
    </location>
    <ligand>
        <name>substrate</name>
    </ligand>
</feature>
<evidence type="ECO:0000313" key="3">
    <source>
        <dbReference type="EMBL" id="KAF2760571.1"/>
    </source>
</evidence>
<evidence type="ECO:0000256" key="2">
    <source>
        <dbReference type="PIRSR" id="PIRSR613078-2"/>
    </source>
</evidence>
<keyword evidence="1" id="KW-0378">Hydrolase</keyword>